<evidence type="ECO:0000259" key="13">
    <source>
        <dbReference type="SMART" id="SM00382"/>
    </source>
</evidence>
<dbReference type="GO" id="GO:0005813">
    <property type="term" value="C:centrosome"/>
    <property type="evidence" value="ECO:0007669"/>
    <property type="project" value="UniProtKB-SubCell"/>
</dbReference>
<name>A0AAD5AZL7_SILAS</name>
<gene>
    <name evidence="10" type="primary">SPAST</name>
    <name evidence="10" type="synonym">SPG4</name>
    <name evidence="15" type="ORF">C0J50_14462</name>
</gene>
<dbReference type="GO" id="GO:0005819">
    <property type="term" value="C:spindle"/>
    <property type="evidence" value="ECO:0007669"/>
    <property type="project" value="UniProtKB-UniRule"/>
</dbReference>
<keyword evidence="10" id="KW-0524">Neurogenesis</keyword>
<dbReference type="GO" id="GO:0016020">
    <property type="term" value="C:membrane"/>
    <property type="evidence" value="ECO:0007669"/>
    <property type="project" value="UniProtKB-SubCell"/>
</dbReference>
<feature type="domain" description="MIT" evidence="14">
    <location>
        <begin position="113"/>
        <end position="190"/>
    </location>
</feature>
<keyword evidence="16" id="KW-1185">Reference proteome</keyword>
<keyword evidence="2 10" id="KW-0132">Cell division</keyword>
<evidence type="ECO:0000256" key="6">
    <source>
        <dbReference type="ARBA" id="ARBA00023136"/>
    </source>
</evidence>
<dbReference type="Gene3D" id="3.40.50.300">
    <property type="entry name" value="P-loop containing nucleotide triphosphate hydrolases"/>
    <property type="match status" value="1"/>
</dbReference>
<feature type="intramembrane region" description="Helical" evidence="10">
    <location>
        <begin position="65"/>
        <end position="85"/>
    </location>
</feature>
<comment type="subcellular location">
    <subcellularLocation>
        <location evidence="10">Membrane</location>
        <topology evidence="10">Peripheral membrane protein</topology>
    </subcellularLocation>
    <subcellularLocation>
        <location evidence="10">Cytoplasm</location>
        <location evidence="10">Cytoskeleton</location>
        <location evidence="10">Microtubule organizing center</location>
        <location evidence="10">Centrosome</location>
    </subcellularLocation>
    <subcellularLocation>
        <location evidence="10">Cytoplasm</location>
        <location evidence="10">Cytoskeleton</location>
    </subcellularLocation>
    <subcellularLocation>
        <location evidence="10">Cytoplasm</location>
        <location evidence="10">Perinuclear region</location>
    </subcellularLocation>
    <subcellularLocation>
        <location evidence="10">Nucleus</location>
    </subcellularLocation>
    <text evidence="10">Forms an intramembrane hairpin-like structure in the membrane.</text>
</comment>
<dbReference type="SMART" id="SM00382">
    <property type="entry name" value="AAA"/>
    <property type="match status" value="1"/>
</dbReference>
<dbReference type="InterPro" id="IPR003593">
    <property type="entry name" value="AAA+_ATPase"/>
</dbReference>
<protein>
    <recommendedName>
        <fullName evidence="10">Spastin</fullName>
        <ecNumber evidence="10">5.6.1.1</ecNumber>
    </recommendedName>
</protein>
<keyword evidence="4 10" id="KW-0547">Nucleotide-binding</keyword>
<feature type="domain" description="AAA+ ATPase" evidence="13">
    <location>
        <begin position="347"/>
        <end position="483"/>
    </location>
</feature>
<dbReference type="FunFam" id="1.10.8.60:FF:000036">
    <property type="entry name" value="Spastin"/>
    <property type="match status" value="1"/>
</dbReference>
<dbReference type="GO" id="GO:0051013">
    <property type="term" value="P:microtubule severing"/>
    <property type="evidence" value="ECO:0007669"/>
    <property type="project" value="UniProtKB-UniRule"/>
</dbReference>
<feature type="topological domain" description="Cytoplasmic" evidence="10">
    <location>
        <begin position="1"/>
        <end position="64"/>
    </location>
</feature>
<evidence type="ECO:0000256" key="9">
    <source>
        <dbReference type="ARBA" id="ARBA00036378"/>
    </source>
</evidence>
<dbReference type="EMBL" id="MU551540">
    <property type="protein sequence ID" value="KAI5625908.1"/>
    <property type="molecule type" value="Genomic_DNA"/>
</dbReference>
<dbReference type="InterPro" id="IPR007330">
    <property type="entry name" value="MIT_dom"/>
</dbReference>
<dbReference type="GO" id="GO:0034214">
    <property type="term" value="P:protein hexamerization"/>
    <property type="evidence" value="ECO:0007669"/>
    <property type="project" value="UniProtKB-UniRule"/>
</dbReference>
<comment type="subunit">
    <text evidence="10">Homohexamer. The homohexamer is stabilized by ATP-binding. The homohexamer may adopt a ring conformation through which microtubules pass prior to being severed. Interacts with microtubules.</text>
</comment>
<evidence type="ECO:0000256" key="7">
    <source>
        <dbReference type="ARBA" id="ARBA00023212"/>
    </source>
</evidence>
<accession>A0AAD5AZL7</accession>
<keyword evidence="1 10" id="KW-0963">Cytoplasm</keyword>
<feature type="compositionally biased region" description="Polar residues" evidence="11">
    <location>
        <begin position="271"/>
        <end position="281"/>
    </location>
</feature>
<dbReference type="PANTHER" id="PTHR23074:SF86">
    <property type="entry name" value="SPASTIN"/>
    <property type="match status" value="1"/>
</dbReference>
<dbReference type="SMART" id="SM00745">
    <property type="entry name" value="MIT"/>
    <property type="match status" value="1"/>
</dbReference>
<dbReference type="AlphaFoldDB" id="A0AAD5AZL7"/>
<organism evidence="15 16">
    <name type="scientific">Silurus asotus</name>
    <name type="common">Amur catfish</name>
    <name type="synonym">Parasilurus asotus</name>
    <dbReference type="NCBI Taxonomy" id="30991"/>
    <lineage>
        <taxon>Eukaryota</taxon>
        <taxon>Metazoa</taxon>
        <taxon>Chordata</taxon>
        <taxon>Craniata</taxon>
        <taxon>Vertebrata</taxon>
        <taxon>Euteleostomi</taxon>
        <taxon>Actinopterygii</taxon>
        <taxon>Neopterygii</taxon>
        <taxon>Teleostei</taxon>
        <taxon>Ostariophysi</taxon>
        <taxon>Siluriformes</taxon>
        <taxon>Siluridae</taxon>
        <taxon>Silurus</taxon>
    </lineage>
</organism>
<keyword evidence="12" id="KW-1133">Transmembrane helix</keyword>
<dbReference type="GO" id="GO:0005634">
    <property type="term" value="C:nucleus"/>
    <property type="evidence" value="ECO:0007669"/>
    <property type="project" value="UniProtKB-SubCell"/>
</dbReference>
<feature type="topological domain" description="Cytoplasmic" evidence="10">
    <location>
        <begin position="86"/>
        <end position="590"/>
    </location>
</feature>
<dbReference type="GO" id="GO:0007409">
    <property type="term" value="P:axonogenesis"/>
    <property type="evidence" value="ECO:0007669"/>
    <property type="project" value="UniProtKB-UniRule"/>
</dbReference>
<dbReference type="Proteomes" id="UP001205998">
    <property type="component" value="Unassembled WGS sequence"/>
</dbReference>
<comment type="catalytic activity">
    <reaction evidence="9 10">
        <text>n ATP + n H2O + a microtubule = n ADP + n phosphate + (n+1) alpha/beta tubulin heterodimers.</text>
        <dbReference type="EC" id="5.6.1.1"/>
    </reaction>
</comment>
<dbReference type="InterPro" id="IPR015415">
    <property type="entry name" value="Spast_Vps4_C"/>
</dbReference>
<dbReference type="GO" id="GO:0005524">
    <property type="term" value="F:ATP binding"/>
    <property type="evidence" value="ECO:0007669"/>
    <property type="project" value="UniProtKB-UniRule"/>
</dbReference>
<dbReference type="GO" id="GO:0005874">
    <property type="term" value="C:microtubule"/>
    <property type="evidence" value="ECO:0007669"/>
    <property type="project" value="UniProtKB-UniRule"/>
</dbReference>
<dbReference type="InterPro" id="IPR041569">
    <property type="entry name" value="AAA_lid_3"/>
</dbReference>
<dbReference type="FunFam" id="3.40.50.300:FF:000093">
    <property type="entry name" value="Fidgetin-like 1"/>
    <property type="match status" value="1"/>
</dbReference>
<dbReference type="GO" id="GO:0016887">
    <property type="term" value="F:ATP hydrolysis activity"/>
    <property type="evidence" value="ECO:0007669"/>
    <property type="project" value="InterPro"/>
</dbReference>
<dbReference type="GO" id="GO:0031117">
    <property type="term" value="P:positive regulation of microtubule depolymerization"/>
    <property type="evidence" value="ECO:0007669"/>
    <property type="project" value="UniProtKB-UniRule"/>
</dbReference>
<dbReference type="SUPFAM" id="SSF52540">
    <property type="entry name" value="P-loop containing nucleoside triphosphate hydrolases"/>
    <property type="match status" value="1"/>
</dbReference>
<dbReference type="CDD" id="cd02679">
    <property type="entry name" value="MIT_spastin"/>
    <property type="match status" value="1"/>
</dbReference>
<comment type="similarity">
    <text evidence="10">Belongs to the AAA ATPase family. Spastin subfamily.</text>
</comment>
<feature type="transmembrane region" description="Helical" evidence="12">
    <location>
        <begin position="58"/>
        <end position="87"/>
    </location>
</feature>
<dbReference type="CDD" id="cd19524">
    <property type="entry name" value="RecA-like_spastin"/>
    <property type="match status" value="1"/>
</dbReference>
<dbReference type="GO" id="GO:0006888">
    <property type="term" value="P:endoplasmic reticulum to Golgi vesicle-mediated transport"/>
    <property type="evidence" value="ECO:0007669"/>
    <property type="project" value="UniProtKB-UniRule"/>
</dbReference>
<feature type="binding site" evidence="10">
    <location>
        <begin position="355"/>
        <end position="362"/>
    </location>
    <ligand>
        <name>ATP</name>
        <dbReference type="ChEBI" id="CHEBI:30616"/>
    </ligand>
</feature>
<comment type="function">
    <text evidence="10">ATP-dependent microtubule severing protein that specifically recognizes and cuts microtubules that are polyglutamylated. Preferentially recognizes and acts on microtubules decorated with short polyglutamate tails: severing activity increases as the number of glutamates per tubulin rises from one to eight, but decreases beyond this glutamylation threshold. Microtubule severing promotes reorganization of cellular microtubule arrays and the release of microtubules from the centrosome following nucleation. Required for membrane traffic from the endoplasmic reticulum (ER) to the Golgi and for completion of the abscission stage of cytokinesis. Also plays a role in axon growth and the formation of axonal branches.</text>
</comment>
<sequence>MSSAPGSTAQWKRGTAGRFGPSAGDTCDQEALLLAHHLHHHRHHHQQQQQRPRRFHRLLVLISPLLVLCSLLGLVFGRLCALLAWVLKPFCRTMATKPKEFGGGDLDATGDLIKKHQKQAFEFISVALRIDEDEKGHKDQAVQWYRKGLAELEKGICIKVTGTGEKADRVRRLQDKMNNNLMMVTERLQLLAKLSSDPSHTVHTERSPHADSSVVPKKTDSSTSQVKLKPARPPSSAPQRSTSFTALTTGRTAPQSNHRAPAGRGFARGNTKASTISSSNPQRKKDMKNFKNVDSKLANLILNEIVDSGSAVRFEDVAGQDLAKQALQEIVILPALRPELFTGLRAPARGLLLFGPPGNGKTMLAKAVAMESNATFFNISAASLTSKYVGEGEKLVRALFAVARELQPAIIFIDEIDSLLCERREGEHDASRRLKTEFLIEFDGVQSGGDDRVLVMGATNRPQELDEAVLRRFAKRIYVTLPSEETRLNLLKNLLSKHGNPLTQKELNQLAKMTDGYSGSDLTSLAKDAALGPIRELRPEQVRNMAANEVRNIRVSDFIESLKKIKKSVSPQTLEQYARWNREYGDTTAV</sequence>
<dbReference type="InterPro" id="IPR017179">
    <property type="entry name" value="Spastin"/>
</dbReference>
<dbReference type="Gene3D" id="1.20.58.80">
    <property type="entry name" value="Phosphotransferase system, lactose/cellobiose-type IIA subunit"/>
    <property type="match status" value="1"/>
</dbReference>
<keyword evidence="10" id="KW-0539">Nucleus</keyword>
<keyword evidence="12" id="KW-0812">Transmembrane</keyword>
<dbReference type="Pfam" id="PF17862">
    <property type="entry name" value="AAA_lid_3"/>
    <property type="match status" value="1"/>
</dbReference>
<dbReference type="PANTHER" id="PTHR23074">
    <property type="entry name" value="AAA DOMAIN-CONTAINING"/>
    <property type="match status" value="1"/>
</dbReference>
<evidence type="ECO:0000256" key="2">
    <source>
        <dbReference type="ARBA" id="ARBA00022618"/>
    </source>
</evidence>
<dbReference type="Pfam" id="PF00004">
    <property type="entry name" value="AAA"/>
    <property type="match status" value="1"/>
</dbReference>
<evidence type="ECO:0000256" key="1">
    <source>
        <dbReference type="ARBA" id="ARBA00022490"/>
    </source>
</evidence>
<evidence type="ECO:0000256" key="12">
    <source>
        <dbReference type="SAM" id="Phobius"/>
    </source>
</evidence>
<keyword evidence="8 10" id="KW-0413">Isomerase</keyword>
<evidence type="ECO:0000256" key="8">
    <source>
        <dbReference type="ARBA" id="ARBA00023235"/>
    </source>
</evidence>
<evidence type="ECO:0000259" key="14">
    <source>
        <dbReference type="SMART" id="SM00745"/>
    </source>
</evidence>
<dbReference type="InterPro" id="IPR027417">
    <property type="entry name" value="P-loop_NTPase"/>
</dbReference>
<reference evidence="15" key="1">
    <citation type="submission" date="2018-07" db="EMBL/GenBank/DDBJ databases">
        <title>Comparative genomics of catfishes provides insights into carnivory and benthic adaptation.</title>
        <authorList>
            <person name="Zhang Y."/>
            <person name="Wang D."/>
            <person name="Peng Z."/>
            <person name="Zheng S."/>
            <person name="Shao F."/>
            <person name="Tao W."/>
        </authorList>
    </citation>
    <scope>NUCLEOTIDE SEQUENCE</scope>
    <source>
        <strain evidence="15">Chongqing</strain>
    </source>
</reference>
<dbReference type="InterPro" id="IPR003959">
    <property type="entry name" value="ATPase_AAA_core"/>
</dbReference>
<keyword evidence="10" id="KW-0221">Differentiation</keyword>
<dbReference type="GO" id="GO:0048471">
    <property type="term" value="C:perinuclear region of cytoplasm"/>
    <property type="evidence" value="ECO:0007669"/>
    <property type="project" value="UniProtKB-SubCell"/>
</dbReference>
<keyword evidence="6 10" id="KW-0472">Membrane</keyword>
<feature type="region of interest" description="Disordered" evidence="11">
    <location>
        <begin position="196"/>
        <end position="287"/>
    </location>
</feature>
<dbReference type="FunFam" id="1.20.58.80:FF:000006">
    <property type="entry name" value="Spastin"/>
    <property type="match status" value="1"/>
</dbReference>
<dbReference type="GO" id="GO:0008017">
    <property type="term" value="F:microtubule binding"/>
    <property type="evidence" value="ECO:0007669"/>
    <property type="project" value="UniProtKB-UniRule"/>
</dbReference>
<keyword evidence="10" id="KW-0217">Developmental protein</keyword>
<keyword evidence="7 10" id="KW-0206">Cytoskeleton</keyword>
<proteinExistence type="inferred from homology"/>
<dbReference type="GO" id="GO:0032506">
    <property type="term" value="P:cytokinetic process"/>
    <property type="evidence" value="ECO:0007669"/>
    <property type="project" value="UniProtKB-UniRule"/>
</dbReference>
<feature type="compositionally biased region" description="Basic and acidic residues" evidence="11">
    <location>
        <begin position="200"/>
        <end position="209"/>
    </location>
</feature>
<dbReference type="Gene3D" id="1.10.8.60">
    <property type="match status" value="1"/>
</dbReference>
<evidence type="ECO:0000313" key="15">
    <source>
        <dbReference type="EMBL" id="KAI5625908.1"/>
    </source>
</evidence>
<dbReference type="EC" id="5.6.1.1" evidence="10"/>
<evidence type="ECO:0000256" key="4">
    <source>
        <dbReference type="ARBA" id="ARBA00022741"/>
    </source>
</evidence>
<dbReference type="HAMAP" id="MF_03021">
    <property type="entry name" value="Spastin"/>
    <property type="match status" value="1"/>
</dbReference>
<dbReference type="Pfam" id="PF09336">
    <property type="entry name" value="Vps4_C"/>
    <property type="match status" value="1"/>
</dbReference>
<evidence type="ECO:0000256" key="3">
    <source>
        <dbReference type="ARBA" id="ARBA00022701"/>
    </source>
</evidence>
<dbReference type="InterPro" id="IPR003960">
    <property type="entry name" value="ATPase_AAA_CS"/>
</dbReference>
<evidence type="ECO:0000256" key="11">
    <source>
        <dbReference type="SAM" id="MobiDB-lite"/>
    </source>
</evidence>
<comment type="caution">
    <text evidence="15">The sequence shown here is derived from an EMBL/GenBank/DDBJ whole genome shotgun (WGS) entry which is preliminary data.</text>
</comment>
<keyword evidence="3 10" id="KW-0493">Microtubule</keyword>
<evidence type="ECO:0000313" key="16">
    <source>
        <dbReference type="Proteomes" id="UP001205998"/>
    </source>
</evidence>
<keyword evidence="10" id="KW-0131">Cell cycle</keyword>
<dbReference type="GO" id="GO:0008568">
    <property type="term" value="F:microtubule severing ATPase activity"/>
    <property type="evidence" value="ECO:0007669"/>
    <property type="project" value="UniProtKB-UniRule"/>
</dbReference>
<dbReference type="PROSITE" id="PS00674">
    <property type="entry name" value="AAA"/>
    <property type="match status" value="1"/>
</dbReference>
<dbReference type="InterPro" id="IPR050304">
    <property type="entry name" value="MT-severing_AAA_ATPase"/>
</dbReference>
<evidence type="ECO:0000256" key="5">
    <source>
        <dbReference type="ARBA" id="ARBA00022840"/>
    </source>
</evidence>
<keyword evidence="5 10" id="KW-0067">ATP-binding</keyword>
<feature type="compositionally biased region" description="Polar residues" evidence="11">
    <location>
        <begin position="244"/>
        <end position="258"/>
    </location>
</feature>
<evidence type="ECO:0000256" key="10">
    <source>
        <dbReference type="HAMAP-Rule" id="MF_03021"/>
    </source>
</evidence>